<dbReference type="SMART" id="SM00354">
    <property type="entry name" value="HTH_LACI"/>
    <property type="match status" value="1"/>
</dbReference>
<dbReference type="Gene3D" id="1.10.260.40">
    <property type="entry name" value="lambda repressor-like DNA-binding domains"/>
    <property type="match status" value="1"/>
</dbReference>
<dbReference type="InterPro" id="IPR028082">
    <property type="entry name" value="Peripla_BP_I"/>
</dbReference>
<dbReference type="InterPro" id="IPR046335">
    <property type="entry name" value="LacI/GalR-like_sensor"/>
</dbReference>
<dbReference type="SUPFAM" id="SSF47413">
    <property type="entry name" value="lambda repressor-like DNA-binding domains"/>
    <property type="match status" value="1"/>
</dbReference>
<feature type="domain" description="HTH lacI-type" evidence="5">
    <location>
        <begin position="15"/>
        <end position="70"/>
    </location>
</feature>
<gene>
    <name evidence="6" type="ORF">JOE66_003367</name>
</gene>
<evidence type="ECO:0000256" key="3">
    <source>
        <dbReference type="ARBA" id="ARBA00023163"/>
    </source>
</evidence>
<dbReference type="PANTHER" id="PTHR30146">
    <property type="entry name" value="LACI-RELATED TRANSCRIPTIONAL REPRESSOR"/>
    <property type="match status" value="1"/>
</dbReference>
<dbReference type="InterPro" id="IPR010982">
    <property type="entry name" value="Lambda_DNA-bd_dom_sf"/>
</dbReference>
<evidence type="ECO:0000313" key="6">
    <source>
        <dbReference type="EMBL" id="MBM7473733.1"/>
    </source>
</evidence>
<feature type="region of interest" description="Disordered" evidence="4">
    <location>
        <begin position="1"/>
        <end position="23"/>
    </location>
</feature>
<evidence type="ECO:0000256" key="2">
    <source>
        <dbReference type="ARBA" id="ARBA00023125"/>
    </source>
</evidence>
<comment type="caution">
    <text evidence="6">The sequence shown here is derived from an EMBL/GenBank/DDBJ whole genome shotgun (WGS) entry which is preliminary data.</text>
</comment>
<evidence type="ECO:0000256" key="1">
    <source>
        <dbReference type="ARBA" id="ARBA00023015"/>
    </source>
</evidence>
<dbReference type="Pfam" id="PF00356">
    <property type="entry name" value="LacI"/>
    <property type="match status" value="1"/>
</dbReference>
<keyword evidence="1" id="KW-0805">Transcription regulation</keyword>
<dbReference type="PANTHER" id="PTHR30146:SF138">
    <property type="entry name" value="TRANSCRIPTIONAL REGULATORY PROTEIN"/>
    <property type="match status" value="1"/>
</dbReference>
<evidence type="ECO:0000259" key="5">
    <source>
        <dbReference type="PROSITE" id="PS50932"/>
    </source>
</evidence>
<protein>
    <submittedName>
        <fullName evidence="6">DNA-binding LacI/PurR family transcriptional regulator</fullName>
    </submittedName>
</protein>
<evidence type="ECO:0000313" key="7">
    <source>
        <dbReference type="Proteomes" id="UP000776164"/>
    </source>
</evidence>
<dbReference type="GO" id="GO:0003677">
    <property type="term" value="F:DNA binding"/>
    <property type="evidence" value="ECO:0007669"/>
    <property type="project" value="UniProtKB-KW"/>
</dbReference>
<sequence>MSANNQPHPGATPRPTLADVAKRAGVSGSTASIAFSGDGSISAKTRDRVLAAAEELNYAGPDPRARSLRQGRSGIVGVILEDRVLHSFRDPMMIAALDGISQQLGDSGGMLLLTSNGEGESTIQTAVFDAAIFMGCSPHLARSIEIMRQRNVPMVAIEGQAFAGVLSVALDNREASVTLAQVVHDLGHRRVATITLPLDSLRERRPLTDELVRSATTATTLDRLEGAREVYPALTGVVAANSSTDEGMAAALVLLDAAPELRPTAIIAQSDLLAVGAIRAAESLGLRVPGDLTVVGFDGARIEGMNDYDLTTMVQPAMEKGRAAGFAVTELLAGRSVGDVSLTSVLHIGNTSGPVAQ</sequence>
<dbReference type="Proteomes" id="UP000776164">
    <property type="component" value="Unassembled WGS sequence"/>
</dbReference>
<dbReference type="EMBL" id="JAFBBU010000001">
    <property type="protein sequence ID" value="MBM7473733.1"/>
    <property type="molecule type" value="Genomic_DNA"/>
</dbReference>
<dbReference type="SUPFAM" id="SSF53822">
    <property type="entry name" value="Periplasmic binding protein-like I"/>
    <property type="match status" value="1"/>
</dbReference>
<keyword evidence="2 6" id="KW-0238">DNA-binding</keyword>
<name>A0ABS2L9F2_9MICO</name>
<dbReference type="InterPro" id="IPR000843">
    <property type="entry name" value="HTH_LacI"/>
</dbReference>
<dbReference type="RefSeq" id="WP_205111390.1">
    <property type="nucleotide sequence ID" value="NZ_BAAAHT010000001.1"/>
</dbReference>
<dbReference type="PROSITE" id="PS50932">
    <property type="entry name" value="HTH_LACI_2"/>
    <property type="match status" value="1"/>
</dbReference>
<keyword evidence="7" id="KW-1185">Reference proteome</keyword>
<proteinExistence type="predicted"/>
<organism evidence="6 7">
    <name type="scientific">Subtercola frigoramans</name>
    <dbReference type="NCBI Taxonomy" id="120298"/>
    <lineage>
        <taxon>Bacteria</taxon>
        <taxon>Bacillati</taxon>
        <taxon>Actinomycetota</taxon>
        <taxon>Actinomycetes</taxon>
        <taxon>Micrococcales</taxon>
        <taxon>Microbacteriaceae</taxon>
        <taxon>Subtercola</taxon>
    </lineage>
</organism>
<dbReference type="CDD" id="cd06279">
    <property type="entry name" value="PBP1_LacI-like"/>
    <property type="match status" value="1"/>
</dbReference>
<reference evidence="6 7" key="1">
    <citation type="submission" date="2021-01" db="EMBL/GenBank/DDBJ databases">
        <title>Sequencing the genomes of 1000 actinobacteria strains.</title>
        <authorList>
            <person name="Klenk H.-P."/>
        </authorList>
    </citation>
    <scope>NUCLEOTIDE SEQUENCE [LARGE SCALE GENOMIC DNA]</scope>
    <source>
        <strain evidence="6 7">DSM 13057</strain>
    </source>
</reference>
<dbReference type="Gene3D" id="3.40.50.2300">
    <property type="match status" value="2"/>
</dbReference>
<dbReference type="Pfam" id="PF13377">
    <property type="entry name" value="Peripla_BP_3"/>
    <property type="match status" value="1"/>
</dbReference>
<accession>A0ABS2L9F2</accession>
<keyword evidence="3" id="KW-0804">Transcription</keyword>
<dbReference type="CDD" id="cd01392">
    <property type="entry name" value="HTH_LacI"/>
    <property type="match status" value="1"/>
</dbReference>
<evidence type="ECO:0000256" key="4">
    <source>
        <dbReference type="SAM" id="MobiDB-lite"/>
    </source>
</evidence>